<evidence type="ECO:0000313" key="5">
    <source>
        <dbReference type="Proteomes" id="UP000028623"/>
    </source>
</evidence>
<dbReference type="PROSITE" id="PS51178">
    <property type="entry name" value="PASTA"/>
    <property type="match status" value="2"/>
</dbReference>
<reference evidence="4 5" key="1">
    <citation type="submission" date="2014-07" db="EMBL/GenBank/DDBJ databases">
        <title>Epilithonimonas lactis LMG 22401 Genome.</title>
        <authorList>
            <person name="Pipes S.E."/>
            <person name="Stropko S.J."/>
        </authorList>
    </citation>
    <scope>NUCLEOTIDE SEQUENCE [LARGE SCALE GENOMIC DNA]</scope>
    <source>
        <strain evidence="4 5">LMG 24401</strain>
    </source>
</reference>
<accession>A0A085BI15</accession>
<feature type="domain" description="PASTA" evidence="3">
    <location>
        <begin position="182"/>
        <end position="246"/>
    </location>
</feature>
<sequence>MFKSLFHWKVLLNIVLAMAFFAGLVWLTFRWLEYHTHHGDEVPVPNVMNMKVHDAIKILDDSGLEYEVDSFKYDPKFRPFQVLAVFPSPGASVKSGRAIVLKVNPRTWAKVAVPDIIDRYKGLAFNQLTLVGLKVGDTLFEPSIQRDAVLRIIFNGSSIKPGTLLPKFSSVDLVIGSGPLRNVSVPNVVGRTVQEAKQIIGKALFEVGIVDHEDGGKDDSDIVYYQDPSFGSLRDQGMQIDLWASKKTPAEMQSKIQQLDDMYRPKIDTTLAPIQYNEVPPPTIEQRPAVVKPPVSNTPSTSGAATTTPKPKPTTTQPANTATPVKQSTTTPSSTKPVEKPKPKKVVIE</sequence>
<dbReference type="OrthoDB" id="9803895at2"/>
<feature type="region of interest" description="Disordered" evidence="1">
    <location>
        <begin position="274"/>
        <end position="349"/>
    </location>
</feature>
<keyword evidence="4" id="KW-0418">Kinase</keyword>
<dbReference type="GO" id="GO:0004674">
    <property type="term" value="F:protein serine/threonine kinase activity"/>
    <property type="evidence" value="ECO:0007669"/>
    <property type="project" value="UniProtKB-KW"/>
</dbReference>
<evidence type="ECO:0000313" key="4">
    <source>
        <dbReference type="EMBL" id="KFC22110.1"/>
    </source>
</evidence>
<dbReference type="SMART" id="SM00740">
    <property type="entry name" value="PASTA"/>
    <property type="match status" value="2"/>
</dbReference>
<evidence type="ECO:0000256" key="2">
    <source>
        <dbReference type="SAM" id="Phobius"/>
    </source>
</evidence>
<feature type="compositionally biased region" description="Basic and acidic residues" evidence="1">
    <location>
        <begin position="337"/>
        <end position="349"/>
    </location>
</feature>
<dbReference type="EMBL" id="JPLY01000003">
    <property type="protein sequence ID" value="KFC22110.1"/>
    <property type="molecule type" value="Genomic_DNA"/>
</dbReference>
<keyword evidence="2" id="KW-1133">Transmembrane helix</keyword>
<gene>
    <name evidence="4" type="ORF">IO89_09115</name>
</gene>
<evidence type="ECO:0000259" key="3">
    <source>
        <dbReference type="PROSITE" id="PS51178"/>
    </source>
</evidence>
<name>A0A085BI15_9FLAO</name>
<comment type="caution">
    <text evidence="4">The sequence shown here is derived from an EMBL/GenBank/DDBJ whole genome shotgun (WGS) entry which is preliminary data.</text>
</comment>
<keyword evidence="2" id="KW-0472">Membrane</keyword>
<feature type="compositionally biased region" description="Low complexity" evidence="1">
    <location>
        <begin position="297"/>
        <end position="336"/>
    </location>
</feature>
<dbReference type="Pfam" id="PF03793">
    <property type="entry name" value="PASTA"/>
    <property type="match status" value="2"/>
</dbReference>
<organism evidence="4 5">
    <name type="scientific">Epilithonimonas lactis</name>
    <dbReference type="NCBI Taxonomy" id="421072"/>
    <lineage>
        <taxon>Bacteria</taxon>
        <taxon>Pseudomonadati</taxon>
        <taxon>Bacteroidota</taxon>
        <taxon>Flavobacteriia</taxon>
        <taxon>Flavobacteriales</taxon>
        <taxon>Weeksellaceae</taxon>
        <taxon>Chryseobacterium group</taxon>
        <taxon>Epilithonimonas</taxon>
    </lineage>
</organism>
<protein>
    <submittedName>
        <fullName evidence="4">Serine/threonine protein kinase</fullName>
    </submittedName>
</protein>
<dbReference type="RefSeq" id="WP_034975525.1">
    <property type="nucleotide sequence ID" value="NZ_FOFI01000003.1"/>
</dbReference>
<dbReference type="CDD" id="cd06577">
    <property type="entry name" value="PASTA_pknB"/>
    <property type="match status" value="2"/>
</dbReference>
<keyword evidence="4" id="KW-0808">Transferase</keyword>
<keyword evidence="4" id="KW-0723">Serine/threonine-protein kinase</keyword>
<dbReference type="Gene3D" id="3.30.10.20">
    <property type="match status" value="3"/>
</dbReference>
<dbReference type="AlphaFoldDB" id="A0A085BI15"/>
<feature type="transmembrane region" description="Helical" evidence="2">
    <location>
        <begin position="6"/>
        <end position="29"/>
    </location>
</feature>
<dbReference type="STRING" id="421072.SAMN04488097_2439"/>
<dbReference type="eggNOG" id="COG2815">
    <property type="taxonomic scope" value="Bacteria"/>
</dbReference>
<dbReference type="InterPro" id="IPR005543">
    <property type="entry name" value="PASTA_dom"/>
</dbReference>
<keyword evidence="5" id="KW-1185">Reference proteome</keyword>
<proteinExistence type="predicted"/>
<keyword evidence="2" id="KW-0812">Transmembrane</keyword>
<feature type="domain" description="PASTA" evidence="3">
    <location>
        <begin position="39"/>
        <end position="105"/>
    </location>
</feature>
<evidence type="ECO:0000256" key="1">
    <source>
        <dbReference type="SAM" id="MobiDB-lite"/>
    </source>
</evidence>
<dbReference type="Proteomes" id="UP000028623">
    <property type="component" value="Unassembled WGS sequence"/>
</dbReference>